<dbReference type="Proteomes" id="UP000479710">
    <property type="component" value="Unassembled WGS sequence"/>
</dbReference>
<feature type="region of interest" description="Disordered" evidence="1">
    <location>
        <begin position="1"/>
        <end position="27"/>
    </location>
</feature>
<organism evidence="2 3">
    <name type="scientific">Oryza meyeriana var. granulata</name>
    <dbReference type="NCBI Taxonomy" id="110450"/>
    <lineage>
        <taxon>Eukaryota</taxon>
        <taxon>Viridiplantae</taxon>
        <taxon>Streptophyta</taxon>
        <taxon>Embryophyta</taxon>
        <taxon>Tracheophyta</taxon>
        <taxon>Spermatophyta</taxon>
        <taxon>Magnoliopsida</taxon>
        <taxon>Liliopsida</taxon>
        <taxon>Poales</taxon>
        <taxon>Poaceae</taxon>
        <taxon>BOP clade</taxon>
        <taxon>Oryzoideae</taxon>
        <taxon>Oryzeae</taxon>
        <taxon>Oryzinae</taxon>
        <taxon>Oryza</taxon>
        <taxon>Oryza meyeriana</taxon>
    </lineage>
</organism>
<accession>A0A6G1BJ69</accession>
<evidence type="ECO:0000256" key="1">
    <source>
        <dbReference type="SAM" id="MobiDB-lite"/>
    </source>
</evidence>
<dbReference type="AlphaFoldDB" id="A0A6G1BJ69"/>
<feature type="compositionally biased region" description="Polar residues" evidence="1">
    <location>
        <begin position="14"/>
        <end position="27"/>
    </location>
</feature>
<evidence type="ECO:0000313" key="2">
    <source>
        <dbReference type="EMBL" id="KAF0887747.1"/>
    </source>
</evidence>
<evidence type="ECO:0000313" key="3">
    <source>
        <dbReference type="Proteomes" id="UP000479710"/>
    </source>
</evidence>
<proteinExistence type="predicted"/>
<comment type="caution">
    <text evidence="2">The sequence shown here is derived from an EMBL/GenBank/DDBJ whole genome shotgun (WGS) entry which is preliminary data.</text>
</comment>
<dbReference type="EMBL" id="SPHZ02000012">
    <property type="protein sequence ID" value="KAF0887747.1"/>
    <property type="molecule type" value="Genomic_DNA"/>
</dbReference>
<reference evidence="2 3" key="1">
    <citation type="submission" date="2019-11" db="EMBL/GenBank/DDBJ databases">
        <title>Whole genome sequence of Oryza granulata.</title>
        <authorList>
            <person name="Li W."/>
        </authorList>
    </citation>
    <scope>NUCLEOTIDE SEQUENCE [LARGE SCALE GENOMIC DNA]</scope>
    <source>
        <strain evidence="3">cv. Menghai</strain>
        <tissue evidence="2">Leaf</tissue>
    </source>
</reference>
<sequence>MPPYPPMPTKRSTECPNGSNSFTTVRSSYIDEETSPKVVLELGDGKDKDLAPYIVTKDLPKVMLTKCSTICLSSDAKADLTVAAVVMCTTTATASMELVTVDDAIGSTIIDNPSHSKEAHTKGSTVGLDIKGGTNQAVVAFPLMASPLELSKHGWNHHQSWG</sequence>
<keyword evidence="3" id="KW-1185">Reference proteome</keyword>
<name>A0A6G1BJ69_9ORYZ</name>
<protein>
    <submittedName>
        <fullName evidence="2">Uncharacterized protein</fullName>
    </submittedName>
</protein>
<gene>
    <name evidence="2" type="ORF">E2562_003980</name>
</gene>